<evidence type="ECO:0000313" key="8">
    <source>
        <dbReference type="Proteomes" id="UP000695026"/>
    </source>
</evidence>
<sequence>MESFLGGCRAALQVSKNALFCSRLPRHTPPLETLCFPQSRPVAARISPGEAVQSQKEVHVVLGNEACDLDSTVSALALAYFLAKTSPDSKAAFIPVLNIPRVDFPLRTESTFLLQQQRIPENLLIFRDEIDLAALHQAGLLSLTLVDHHILPSRDAALGAAVVEVVDHRPLERRRAPPCRVTAELVGSCTTLVTERILQGPVRTLNSQVAALLYGTILLDCVNMAAEAGKVTPKDTHYVSLLESMFPELQTRSLVFDALQRAKFDVSGLTTEQMLRKDLKSLAGKGTAVAISAIYVALQDFLHRPGLEQDLGAFCRQRGYDVLIAMTISFGARNEPFRQLAVYSQQAERQAAVCQALERSSSPSLSLSRLESPCPTIRAYHQGNTTASRKKVLPIVQDFLRQRAGHHPAGPSMQPDLSGCGPPTRVDPQGAGSRGPDRNVAVNNPPKPHRLGEDVADDDTPLPPTPVNSLVDECPLHQGLPQVLPEAIFEKVTRIATDRSLAHQSPEKK</sequence>
<dbReference type="Gene3D" id="3.90.1640.10">
    <property type="entry name" value="inorganic pyrophosphatase (n-terminal core)"/>
    <property type="match status" value="1"/>
</dbReference>
<comment type="similarity">
    <text evidence="2">Belongs to the PPase class C family. Prune subfamily.</text>
</comment>
<dbReference type="InterPro" id="IPR001667">
    <property type="entry name" value="DDH_dom"/>
</dbReference>
<evidence type="ECO:0000256" key="6">
    <source>
        <dbReference type="SAM" id="MobiDB-lite"/>
    </source>
</evidence>
<accession>A0A9F5J9V6</accession>
<dbReference type="OMA" id="TMTIFFN"/>
<dbReference type="PANTHER" id="PTHR12112">
    <property type="entry name" value="BNIP - RELATED"/>
    <property type="match status" value="1"/>
</dbReference>
<gene>
    <name evidence="9" type="primary">PRUNE1</name>
</gene>
<keyword evidence="4" id="KW-0378">Hydrolase</keyword>
<dbReference type="OrthoDB" id="374045at2759"/>
<dbReference type="PANTHER" id="PTHR12112:SF47">
    <property type="entry name" value="EXOPOLYPHOSPHATASE PRUNE1"/>
    <property type="match status" value="1"/>
</dbReference>
<name>A0A9F5J9V6_PYTBI</name>
<keyword evidence="3" id="KW-0479">Metal-binding</keyword>
<dbReference type="SUPFAM" id="SSF64182">
    <property type="entry name" value="DHH phosphoesterases"/>
    <property type="match status" value="1"/>
</dbReference>
<dbReference type="InterPro" id="IPR038763">
    <property type="entry name" value="DHH_sf"/>
</dbReference>
<dbReference type="GO" id="GO:0005737">
    <property type="term" value="C:cytoplasm"/>
    <property type="evidence" value="ECO:0007669"/>
    <property type="project" value="InterPro"/>
</dbReference>
<dbReference type="CTD" id="58497"/>
<dbReference type="Pfam" id="PF02833">
    <property type="entry name" value="DHHA2"/>
    <property type="match status" value="1"/>
</dbReference>
<dbReference type="Gene3D" id="3.10.310.20">
    <property type="entry name" value="DHHA2 domain"/>
    <property type="match status" value="1"/>
</dbReference>
<evidence type="ECO:0000313" key="9">
    <source>
        <dbReference type="RefSeq" id="XP_025030588.1"/>
    </source>
</evidence>
<dbReference type="RefSeq" id="XP_025030588.1">
    <property type="nucleotide sequence ID" value="XM_025174820.1"/>
</dbReference>
<protein>
    <submittedName>
        <fullName evidence="9">Exopolyphosphatase PRUNE1 isoform X1</fullName>
    </submittedName>
</protein>
<evidence type="ECO:0000256" key="5">
    <source>
        <dbReference type="ARBA" id="ARBA00023211"/>
    </source>
</evidence>
<dbReference type="SMART" id="SM01131">
    <property type="entry name" value="DHHA2"/>
    <property type="match status" value="1"/>
</dbReference>
<reference evidence="9" key="1">
    <citation type="submission" date="2025-08" db="UniProtKB">
        <authorList>
            <consortium name="RefSeq"/>
        </authorList>
    </citation>
    <scope>IDENTIFICATION</scope>
    <source>
        <tissue evidence="9">Liver</tissue>
    </source>
</reference>
<dbReference type="GeneID" id="103056105"/>
<dbReference type="GO" id="GO:0004309">
    <property type="term" value="F:exopolyphosphatase activity"/>
    <property type="evidence" value="ECO:0007669"/>
    <property type="project" value="TreeGrafter"/>
</dbReference>
<comment type="cofactor">
    <cofactor evidence="1">
        <name>Mn(2+)</name>
        <dbReference type="ChEBI" id="CHEBI:29035"/>
    </cofactor>
</comment>
<feature type="domain" description="DHHA2" evidence="7">
    <location>
        <begin position="256"/>
        <end position="400"/>
    </location>
</feature>
<keyword evidence="5" id="KW-0464">Manganese</keyword>
<feature type="region of interest" description="Disordered" evidence="6">
    <location>
        <begin position="405"/>
        <end position="469"/>
    </location>
</feature>
<evidence type="ECO:0000256" key="2">
    <source>
        <dbReference type="ARBA" id="ARBA00010331"/>
    </source>
</evidence>
<evidence type="ECO:0000256" key="4">
    <source>
        <dbReference type="ARBA" id="ARBA00022801"/>
    </source>
</evidence>
<keyword evidence="8" id="KW-1185">Reference proteome</keyword>
<organism evidence="8 9">
    <name type="scientific">Python bivittatus</name>
    <name type="common">Burmese python</name>
    <name type="synonym">Python molurus bivittatus</name>
    <dbReference type="NCBI Taxonomy" id="176946"/>
    <lineage>
        <taxon>Eukaryota</taxon>
        <taxon>Metazoa</taxon>
        <taxon>Chordata</taxon>
        <taxon>Craniata</taxon>
        <taxon>Vertebrata</taxon>
        <taxon>Euteleostomi</taxon>
        <taxon>Lepidosauria</taxon>
        <taxon>Squamata</taxon>
        <taxon>Bifurcata</taxon>
        <taxon>Unidentata</taxon>
        <taxon>Episquamata</taxon>
        <taxon>Toxicofera</taxon>
        <taxon>Serpentes</taxon>
        <taxon>Henophidia</taxon>
        <taxon>Pythonidae</taxon>
        <taxon>Python</taxon>
    </lineage>
</organism>
<proteinExistence type="inferred from homology"/>
<dbReference type="FunFam" id="3.90.1640.10:FF:000004">
    <property type="entry name" value="Prune exopolyphosphatase 1"/>
    <property type="match status" value="1"/>
</dbReference>
<evidence type="ECO:0000259" key="7">
    <source>
        <dbReference type="SMART" id="SM01131"/>
    </source>
</evidence>
<dbReference type="InterPro" id="IPR038222">
    <property type="entry name" value="DHHA2_dom_sf"/>
</dbReference>
<dbReference type="Proteomes" id="UP000695026">
    <property type="component" value="Unplaced"/>
</dbReference>
<evidence type="ECO:0000256" key="1">
    <source>
        <dbReference type="ARBA" id="ARBA00001936"/>
    </source>
</evidence>
<dbReference type="Pfam" id="PF01368">
    <property type="entry name" value="DHH"/>
    <property type="match status" value="1"/>
</dbReference>
<evidence type="ECO:0000256" key="3">
    <source>
        <dbReference type="ARBA" id="ARBA00022723"/>
    </source>
</evidence>
<dbReference type="InterPro" id="IPR004097">
    <property type="entry name" value="DHHA2"/>
</dbReference>
<dbReference type="AlphaFoldDB" id="A0A9F5J9V6"/>